<dbReference type="Proteomes" id="UP000660380">
    <property type="component" value="Unassembled WGS sequence"/>
</dbReference>
<reference evidence="1 2" key="1">
    <citation type="journal article" date="2020" name="ISME J.">
        <title>Comparative genomics reveals insights into cyanobacterial evolution and habitat adaptation.</title>
        <authorList>
            <person name="Chen M.Y."/>
            <person name="Teng W.K."/>
            <person name="Zhao L."/>
            <person name="Hu C.X."/>
            <person name="Zhou Y.K."/>
            <person name="Han B.P."/>
            <person name="Song L.R."/>
            <person name="Shu W.S."/>
        </authorList>
    </citation>
    <scope>NUCLEOTIDE SEQUENCE [LARGE SCALE GENOMIC DNA]</scope>
    <source>
        <strain evidence="1 2">FACHB-248</strain>
    </source>
</reference>
<gene>
    <name evidence="1" type="ORF">H6G81_33355</name>
</gene>
<name>A0ABR8H1E5_9CYAN</name>
<dbReference type="InterPro" id="IPR029063">
    <property type="entry name" value="SAM-dependent_MTases_sf"/>
</dbReference>
<protein>
    <submittedName>
        <fullName evidence="1">Uncharacterized protein</fullName>
    </submittedName>
</protein>
<dbReference type="RefSeq" id="WP_029630524.1">
    <property type="nucleotide sequence ID" value="NZ_JACJTA010000140.1"/>
</dbReference>
<proteinExistence type="predicted"/>
<accession>A0ABR8H1E5</accession>
<evidence type="ECO:0000313" key="2">
    <source>
        <dbReference type="Proteomes" id="UP000660380"/>
    </source>
</evidence>
<keyword evidence="2" id="KW-1185">Reference proteome</keyword>
<sequence>MIAAKHSYLQNIKRNLQPDGLFIVGDEFLPPHNPNDQVAWQAALTAYHDHIIAIAQQQGETILASLEREALRSGLEQNGDFKVSCSQYEEFLLTNGFTFTHKKIDPLNQDDVGGVYVYQAW</sequence>
<comment type="caution">
    <text evidence="1">The sequence shown here is derived from an EMBL/GenBank/DDBJ whole genome shotgun (WGS) entry which is preliminary data.</text>
</comment>
<dbReference type="Gene3D" id="3.40.50.150">
    <property type="entry name" value="Vaccinia Virus protein VP39"/>
    <property type="match status" value="1"/>
</dbReference>
<evidence type="ECO:0000313" key="1">
    <source>
        <dbReference type="EMBL" id="MBD2609263.1"/>
    </source>
</evidence>
<dbReference type="EMBL" id="JACJTA010000140">
    <property type="protein sequence ID" value="MBD2609263.1"/>
    <property type="molecule type" value="Genomic_DNA"/>
</dbReference>
<organism evidence="1 2">
    <name type="scientific">Scytonema hofmannii FACHB-248</name>
    <dbReference type="NCBI Taxonomy" id="1842502"/>
    <lineage>
        <taxon>Bacteria</taxon>
        <taxon>Bacillati</taxon>
        <taxon>Cyanobacteriota</taxon>
        <taxon>Cyanophyceae</taxon>
        <taxon>Nostocales</taxon>
        <taxon>Scytonemataceae</taxon>
        <taxon>Scytonema</taxon>
    </lineage>
</organism>